<reference evidence="3" key="1">
    <citation type="submission" date="2022-10" db="EMBL/GenBank/DDBJ databases">
        <authorList>
            <person name="Yu W.X."/>
        </authorList>
    </citation>
    <scope>NUCLEOTIDE SEQUENCE</scope>
    <source>
        <strain evidence="3">AAT</strain>
    </source>
</reference>
<accession>A0AAE3SI71</accession>
<name>A0AAE3SI71_9BACT</name>
<evidence type="ECO:0000313" key="4">
    <source>
        <dbReference type="Proteomes" id="UP001209229"/>
    </source>
</evidence>
<dbReference type="Proteomes" id="UP001209229">
    <property type="component" value="Unassembled WGS sequence"/>
</dbReference>
<dbReference type="Pfam" id="PF13643">
    <property type="entry name" value="DUF4145"/>
    <property type="match status" value="1"/>
</dbReference>
<evidence type="ECO:0000313" key="3">
    <source>
        <dbReference type="EMBL" id="MCW3788883.1"/>
    </source>
</evidence>
<feature type="coiled-coil region" evidence="1">
    <location>
        <begin position="139"/>
        <end position="197"/>
    </location>
</feature>
<gene>
    <name evidence="3" type="ORF">OM075_20610</name>
</gene>
<evidence type="ECO:0000256" key="1">
    <source>
        <dbReference type="SAM" id="Coils"/>
    </source>
</evidence>
<proteinExistence type="predicted"/>
<organism evidence="3 4">
    <name type="scientific">Plebeiibacterium sediminum</name>
    <dbReference type="NCBI Taxonomy" id="2992112"/>
    <lineage>
        <taxon>Bacteria</taxon>
        <taxon>Pseudomonadati</taxon>
        <taxon>Bacteroidota</taxon>
        <taxon>Bacteroidia</taxon>
        <taxon>Marinilabiliales</taxon>
        <taxon>Marinilabiliaceae</taxon>
        <taxon>Plebeiibacterium</taxon>
    </lineage>
</organism>
<keyword evidence="4" id="KW-1185">Reference proteome</keyword>
<dbReference type="InterPro" id="IPR025285">
    <property type="entry name" value="DUF4145"/>
</dbReference>
<dbReference type="AlphaFoldDB" id="A0AAE3SI71"/>
<evidence type="ECO:0000259" key="2">
    <source>
        <dbReference type="Pfam" id="PF13643"/>
    </source>
</evidence>
<sequence length="210" mass="24106">MSSNFIFLKEEFPILANIAETAELNIYSDPITALFKLRQFGEKYVHILFDEHGLELPRESTFHNCLKELEYDGVLPERVKDLLFTIKNKGNDAVHGNKGTSEDAKTILFSAFNIAKWLCETYSIKSIDLSDIKFTPPVNIDTQKELLTLEASYKELEDKFNKLQAERKTEGITEERANEINIRKKKATAKIEMSEAETRELIDAQLQQAE</sequence>
<protein>
    <submittedName>
        <fullName evidence="3">DUF4145 domain-containing protein</fullName>
    </submittedName>
</protein>
<dbReference type="EMBL" id="JAPDPJ010000069">
    <property type="protein sequence ID" value="MCW3788883.1"/>
    <property type="molecule type" value="Genomic_DNA"/>
</dbReference>
<feature type="domain" description="DUF4145" evidence="2">
    <location>
        <begin position="26"/>
        <end position="107"/>
    </location>
</feature>
<keyword evidence="1" id="KW-0175">Coiled coil</keyword>
<dbReference type="RefSeq" id="WP_301192439.1">
    <property type="nucleotide sequence ID" value="NZ_JAPDPJ010000069.1"/>
</dbReference>
<comment type="caution">
    <text evidence="3">The sequence shown here is derived from an EMBL/GenBank/DDBJ whole genome shotgun (WGS) entry which is preliminary data.</text>
</comment>